<dbReference type="InterPro" id="IPR011084">
    <property type="entry name" value="DRMBL"/>
</dbReference>
<reference evidence="15 16" key="1">
    <citation type="journal article" date="2014" name="BMC Genomics">
        <title>Genome sequencing of four Aureobasidium pullulans varieties: biotechnological potential, stress tolerance, and description of new species.</title>
        <authorList>
            <person name="Gostin Ar C."/>
            <person name="Ohm R.A."/>
            <person name="Kogej T."/>
            <person name="Sonjak S."/>
            <person name="Turk M."/>
            <person name="Zajc J."/>
            <person name="Zalar P."/>
            <person name="Grube M."/>
            <person name="Sun H."/>
            <person name="Han J."/>
            <person name="Sharma A."/>
            <person name="Chiniquy J."/>
            <person name="Ngan C.Y."/>
            <person name="Lipzen A."/>
            <person name="Barry K."/>
            <person name="Grigoriev I.V."/>
            <person name="Gunde-Cimerman N."/>
        </authorList>
    </citation>
    <scope>NUCLEOTIDE SEQUENCE [LARGE SCALE GENOMIC DNA]</scope>
    <source>
        <strain evidence="15 16">CBS 147.97</strain>
    </source>
</reference>
<evidence type="ECO:0000256" key="1">
    <source>
        <dbReference type="ARBA" id="ARBA00004123"/>
    </source>
</evidence>
<feature type="compositionally biased region" description="Polar residues" evidence="13">
    <location>
        <begin position="541"/>
        <end position="563"/>
    </location>
</feature>
<keyword evidence="5" id="KW-0227">DNA damage</keyword>
<comment type="similarity">
    <text evidence="2">Belongs to the DNA repair metallo-beta-lactamase (DRMBL) family.</text>
</comment>
<dbReference type="GO" id="GO:0005634">
    <property type="term" value="C:nucleus"/>
    <property type="evidence" value="ECO:0007669"/>
    <property type="project" value="UniProtKB-SubCell"/>
</dbReference>
<keyword evidence="6" id="KW-0378">Hydrolase</keyword>
<dbReference type="GO" id="GO:0003684">
    <property type="term" value="F:damaged DNA binding"/>
    <property type="evidence" value="ECO:0007669"/>
    <property type="project" value="TreeGrafter"/>
</dbReference>
<evidence type="ECO:0000256" key="9">
    <source>
        <dbReference type="ARBA" id="ARBA00023204"/>
    </source>
</evidence>
<keyword evidence="4" id="KW-0255">Endonuclease</keyword>
<evidence type="ECO:0000256" key="5">
    <source>
        <dbReference type="ARBA" id="ARBA00022763"/>
    </source>
</evidence>
<accession>A0A074WMA3</accession>
<dbReference type="HOGENOM" id="CLU_013294_0_1_1"/>
<dbReference type="PANTHER" id="PTHR23240:SF8">
    <property type="entry name" value="PROTEIN ARTEMIS"/>
    <property type="match status" value="1"/>
</dbReference>
<dbReference type="InterPro" id="IPR036866">
    <property type="entry name" value="RibonucZ/Hydroxyglut_hydro"/>
</dbReference>
<dbReference type="GO" id="GO:0004519">
    <property type="term" value="F:endonuclease activity"/>
    <property type="evidence" value="ECO:0007669"/>
    <property type="project" value="UniProtKB-KW"/>
</dbReference>
<dbReference type="GO" id="GO:0006303">
    <property type="term" value="P:double-strand break repair via nonhomologous end joining"/>
    <property type="evidence" value="ECO:0007669"/>
    <property type="project" value="TreeGrafter"/>
</dbReference>
<dbReference type="GeneID" id="25414991"/>
<dbReference type="RefSeq" id="XP_013428695.1">
    <property type="nucleotide sequence ID" value="XM_013573241.1"/>
</dbReference>
<dbReference type="STRING" id="1043004.A0A074WMA3"/>
<keyword evidence="8" id="KW-0233">DNA recombination</keyword>
<evidence type="ECO:0000256" key="13">
    <source>
        <dbReference type="SAM" id="MobiDB-lite"/>
    </source>
</evidence>
<feature type="compositionally biased region" description="Low complexity" evidence="13">
    <location>
        <begin position="574"/>
        <end position="585"/>
    </location>
</feature>
<evidence type="ECO:0000313" key="16">
    <source>
        <dbReference type="Proteomes" id="UP000027730"/>
    </source>
</evidence>
<evidence type="ECO:0000256" key="6">
    <source>
        <dbReference type="ARBA" id="ARBA00022801"/>
    </source>
</evidence>
<dbReference type="AlphaFoldDB" id="A0A074WMA3"/>
<dbReference type="GO" id="GO:0006310">
    <property type="term" value="P:DNA recombination"/>
    <property type="evidence" value="ECO:0007669"/>
    <property type="project" value="UniProtKB-KW"/>
</dbReference>
<keyword evidence="16" id="KW-1185">Reference proteome</keyword>
<evidence type="ECO:0000259" key="14">
    <source>
        <dbReference type="Pfam" id="PF07522"/>
    </source>
</evidence>
<keyword evidence="9" id="KW-0234">DNA repair</keyword>
<protein>
    <recommendedName>
        <fullName evidence="11">Protein artemis</fullName>
    </recommendedName>
    <alternativeName>
        <fullName evidence="12">DNA cross-link repair 1C protein</fullName>
    </alternativeName>
</protein>
<dbReference type="OrthoDB" id="5561659at2759"/>
<feature type="region of interest" description="Disordered" evidence="13">
    <location>
        <begin position="507"/>
        <end position="593"/>
    </location>
</feature>
<evidence type="ECO:0000256" key="12">
    <source>
        <dbReference type="ARBA" id="ARBA00042677"/>
    </source>
</evidence>
<gene>
    <name evidence="15" type="ORF">M436DRAFT_71720</name>
</gene>
<dbReference type="PANTHER" id="PTHR23240">
    <property type="entry name" value="DNA CROSS-LINK REPAIR PROTEIN PSO2/SNM1-RELATED"/>
    <property type="match status" value="1"/>
</dbReference>
<evidence type="ECO:0000256" key="10">
    <source>
        <dbReference type="ARBA" id="ARBA00023242"/>
    </source>
</evidence>
<name>A0A074WMA3_9PEZI</name>
<dbReference type="Pfam" id="PF07522">
    <property type="entry name" value="DRMBL"/>
    <property type="match status" value="1"/>
</dbReference>
<keyword evidence="3" id="KW-0540">Nuclease</keyword>
<evidence type="ECO:0000313" key="15">
    <source>
        <dbReference type="EMBL" id="KEQ74278.1"/>
    </source>
</evidence>
<evidence type="ECO:0000256" key="8">
    <source>
        <dbReference type="ARBA" id="ARBA00023172"/>
    </source>
</evidence>
<dbReference type="GO" id="GO:0035312">
    <property type="term" value="F:5'-3' DNA exonuclease activity"/>
    <property type="evidence" value="ECO:0007669"/>
    <property type="project" value="TreeGrafter"/>
</dbReference>
<dbReference type="SUPFAM" id="SSF56281">
    <property type="entry name" value="Metallo-hydrolase/oxidoreductase"/>
    <property type="match status" value="1"/>
</dbReference>
<evidence type="ECO:0000256" key="4">
    <source>
        <dbReference type="ARBA" id="ARBA00022759"/>
    </source>
</evidence>
<organism evidence="15 16">
    <name type="scientific">Aureobasidium namibiae CBS 147.97</name>
    <dbReference type="NCBI Taxonomy" id="1043004"/>
    <lineage>
        <taxon>Eukaryota</taxon>
        <taxon>Fungi</taxon>
        <taxon>Dikarya</taxon>
        <taxon>Ascomycota</taxon>
        <taxon>Pezizomycotina</taxon>
        <taxon>Dothideomycetes</taxon>
        <taxon>Dothideomycetidae</taxon>
        <taxon>Dothideales</taxon>
        <taxon>Saccotheciaceae</taxon>
        <taxon>Aureobasidium</taxon>
    </lineage>
</organism>
<evidence type="ECO:0000256" key="7">
    <source>
        <dbReference type="ARBA" id="ARBA00022839"/>
    </source>
</evidence>
<feature type="domain" description="DNA repair metallo-beta-lactamase" evidence="14">
    <location>
        <begin position="433"/>
        <end position="468"/>
    </location>
</feature>
<evidence type="ECO:0000256" key="3">
    <source>
        <dbReference type="ARBA" id="ARBA00022722"/>
    </source>
</evidence>
<dbReference type="Gene3D" id="3.60.15.10">
    <property type="entry name" value="Ribonuclease Z/Hydroxyacylglutathione hydrolase-like"/>
    <property type="match status" value="1"/>
</dbReference>
<proteinExistence type="inferred from homology"/>
<evidence type="ECO:0000256" key="2">
    <source>
        <dbReference type="ARBA" id="ARBA00010304"/>
    </source>
</evidence>
<comment type="subcellular location">
    <subcellularLocation>
        <location evidence="1">Nucleus</location>
    </subcellularLocation>
</comment>
<dbReference type="Proteomes" id="UP000027730">
    <property type="component" value="Unassembled WGS sequence"/>
</dbReference>
<dbReference type="Pfam" id="PF23023">
    <property type="entry name" value="Anti-Pycsar_Apyc1"/>
    <property type="match status" value="1"/>
</dbReference>
<dbReference type="EMBL" id="KL584707">
    <property type="protein sequence ID" value="KEQ74278.1"/>
    <property type="molecule type" value="Genomic_DNA"/>
</dbReference>
<dbReference type="GO" id="GO:0036297">
    <property type="term" value="P:interstrand cross-link repair"/>
    <property type="evidence" value="ECO:0007669"/>
    <property type="project" value="TreeGrafter"/>
</dbReference>
<evidence type="ECO:0000256" key="11">
    <source>
        <dbReference type="ARBA" id="ARBA00039759"/>
    </source>
</evidence>
<keyword evidence="10" id="KW-0539">Nucleus</keyword>
<dbReference type="GO" id="GO:0000723">
    <property type="term" value="P:telomere maintenance"/>
    <property type="evidence" value="ECO:0007669"/>
    <property type="project" value="TreeGrafter"/>
</dbReference>
<sequence length="624" mass="71179">MSTFDGIVREFPYIRIDNFTNYPDEPPPLACFLSHVHSDHLKGLESFKSTFVYCTAQTRELLLRLEKYPHRMNFARGILESRKQTYRRLKNHIKPIPLETPTEIELAPGQSIRVTLFDANHCLGSCMFLIEGNNQAILYTGDLRSESWWVNNLIRNPVLIPYTKGTQRLDNIYLDTTFTNSDALEYEMPSKAQGLSELIHKASQYPPDTTFYLNTWTFGYEEAWIALAAALKTRVHLDDYRWRLYFSQRDEPTCYGPQTAPLVGYRLGNHEHPGCLTNSLEGVRIHSCEKGTRCKVFQNPNVVWIIPIIARHKGYEIAEMGAGGGQGDLNQTHSLELYDQASVQQLLLICNRALQAQPELKGPMKEWFMALMKSGKESIDLDLEILREEVEITSQDGKPDDEFDMDNLPIDKLIPALTRLITGKANQEAENRVKKQRQITFPFSRHSSYLELRELVQALRPKDIYPCTVDRYTYTSDISMEMLFGDLCSANIFQADKELHAELGIKNVDADESQRSTPSPSKDRSVSPAPNSIKPVIALAQSEQCTRSEASRAPTNRSSSTIRPETPRKRARISSSRQSRTPSSTKSEKARMEAMYNAALSQKWEKGFFTSVDGYHNQEPEKEL</sequence>
<keyword evidence="7" id="KW-0269">Exonuclease</keyword>